<name>A0A0X3BM91_9EURY</name>
<evidence type="ECO:0000313" key="2">
    <source>
        <dbReference type="EMBL" id="CVK33113.1"/>
    </source>
</evidence>
<feature type="compositionally biased region" description="Basic and acidic residues" evidence="1">
    <location>
        <begin position="21"/>
        <end position="37"/>
    </location>
</feature>
<reference evidence="2 3" key="1">
    <citation type="submission" date="2016-01" db="EMBL/GenBank/DDBJ databases">
        <authorList>
            <person name="Manzoor S."/>
        </authorList>
    </citation>
    <scope>NUCLEOTIDE SEQUENCE [LARGE SCALE GENOMIC DNA]</scope>
    <source>
        <strain evidence="2">Methanoculleus sp MAB1</strain>
    </source>
</reference>
<accession>A0A0X3BM91</accession>
<proteinExistence type="predicted"/>
<evidence type="ECO:0000313" key="3">
    <source>
        <dbReference type="Proteomes" id="UP000069850"/>
    </source>
</evidence>
<organism evidence="2 3">
    <name type="scientific">Methanoculleus bourgensis</name>
    <dbReference type="NCBI Taxonomy" id="83986"/>
    <lineage>
        <taxon>Archaea</taxon>
        <taxon>Methanobacteriati</taxon>
        <taxon>Methanobacteriota</taxon>
        <taxon>Stenosarchaea group</taxon>
        <taxon>Methanomicrobia</taxon>
        <taxon>Methanomicrobiales</taxon>
        <taxon>Methanomicrobiaceae</taxon>
        <taxon>Methanoculleus</taxon>
    </lineage>
</organism>
<sequence length="71" mass="7597">MPARGGAIGGARTAGNPGMKNSEDAPRDRLKERRKVEAWPGDPAGALYPVFRARCGSPHHTGERKTSWPSA</sequence>
<feature type="compositionally biased region" description="Low complexity" evidence="1">
    <location>
        <begin position="1"/>
        <end position="15"/>
    </location>
</feature>
<protein>
    <submittedName>
        <fullName evidence="2">Uncharacterized protein</fullName>
    </submittedName>
</protein>
<gene>
    <name evidence="2" type="ORF">MMAB1_1900</name>
</gene>
<dbReference type="KEGG" id="mema:MMAB1_1900"/>
<dbReference type="Proteomes" id="UP000069850">
    <property type="component" value="Chromosome 1"/>
</dbReference>
<feature type="region of interest" description="Disordered" evidence="1">
    <location>
        <begin position="1"/>
        <end position="43"/>
    </location>
</feature>
<dbReference type="AlphaFoldDB" id="A0A0X3BM91"/>
<evidence type="ECO:0000256" key="1">
    <source>
        <dbReference type="SAM" id="MobiDB-lite"/>
    </source>
</evidence>
<dbReference type="EMBL" id="LT158599">
    <property type="protein sequence ID" value="CVK33113.1"/>
    <property type="molecule type" value="Genomic_DNA"/>
</dbReference>